<organism evidence="1 2">
    <name type="scientific">Nocardia tengchongensis</name>
    <dbReference type="NCBI Taxonomy" id="2055889"/>
    <lineage>
        <taxon>Bacteria</taxon>
        <taxon>Bacillati</taxon>
        <taxon>Actinomycetota</taxon>
        <taxon>Actinomycetes</taxon>
        <taxon>Mycobacteriales</taxon>
        <taxon>Nocardiaceae</taxon>
        <taxon>Nocardia</taxon>
    </lineage>
</organism>
<gene>
    <name evidence="1" type="ORF">KHQ06_33700</name>
</gene>
<protein>
    <recommendedName>
        <fullName evidence="3">WXG100 family type VII secretion target</fullName>
    </recommendedName>
</protein>
<keyword evidence="2" id="KW-1185">Reference proteome</keyword>
<sequence>MASKVGVAPEQLRGAAGQMADLRDRVDGILARLETSLSAKGTAWGGDGYGSTFADGDQGYVAAHKNLAEGIGNTAETLGSYADGQRKAAKLLAHTDKRNGNSFR</sequence>
<dbReference type="Gene3D" id="1.10.287.1060">
    <property type="entry name" value="ESAT-6-like"/>
    <property type="match status" value="1"/>
</dbReference>
<evidence type="ECO:0008006" key="3">
    <source>
        <dbReference type="Google" id="ProtNLM"/>
    </source>
</evidence>
<evidence type="ECO:0000313" key="2">
    <source>
        <dbReference type="Proteomes" id="UP000683310"/>
    </source>
</evidence>
<dbReference type="EMBL" id="CP074371">
    <property type="protein sequence ID" value="QVI20969.1"/>
    <property type="molecule type" value="Genomic_DNA"/>
</dbReference>
<name>A0ABX8CN13_9NOCA</name>
<evidence type="ECO:0000313" key="1">
    <source>
        <dbReference type="EMBL" id="QVI20969.1"/>
    </source>
</evidence>
<reference evidence="1 2" key="1">
    <citation type="submission" date="2021-04" db="EMBL/GenBank/DDBJ databases">
        <title>Nocardia tengchongensis.</title>
        <authorList>
            <person name="Zhuang k."/>
            <person name="Ran Y."/>
            <person name="Li W."/>
        </authorList>
    </citation>
    <scope>NUCLEOTIDE SEQUENCE [LARGE SCALE GENOMIC DNA]</scope>
    <source>
        <strain evidence="1 2">CFH S0057</strain>
    </source>
</reference>
<dbReference type="InterPro" id="IPR036689">
    <property type="entry name" value="ESAT-6-like_sf"/>
</dbReference>
<proteinExistence type="predicted"/>
<dbReference type="RefSeq" id="WP_213557075.1">
    <property type="nucleotide sequence ID" value="NZ_JBHZDI010000046.1"/>
</dbReference>
<dbReference type="Proteomes" id="UP000683310">
    <property type="component" value="Chromosome"/>
</dbReference>
<accession>A0ABX8CN13</accession>
<dbReference type="SUPFAM" id="SSF140453">
    <property type="entry name" value="EsxAB dimer-like"/>
    <property type="match status" value="1"/>
</dbReference>